<dbReference type="InterPro" id="IPR000857">
    <property type="entry name" value="MyTH4_dom"/>
</dbReference>
<dbReference type="PROSITE" id="PS51016">
    <property type="entry name" value="MYTH4"/>
    <property type="match status" value="1"/>
</dbReference>
<dbReference type="EMBL" id="JANBOI010000277">
    <property type="protein sequence ID" value="KAJ1731916.1"/>
    <property type="molecule type" value="Genomic_DNA"/>
</dbReference>
<dbReference type="PROSITE" id="PS50020">
    <property type="entry name" value="WW_DOMAIN_2"/>
    <property type="match status" value="2"/>
</dbReference>
<dbReference type="Pfam" id="PF00784">
    <property type="entry name" value="MyTH4"/>
    <property type="match status" value="1"/>
</dbReference>
<feature type="region of interest" description="Disordered" evidence="1">
    <location>
        <begin position="111"/>
        <end position="164"/>
    </location>
</feature>
<evidence type="ECO:0000313" key="5">
    <source>
        <dbReference type="EMBL" id="KAJ1731916.1"/>
    </source>
</evidence>
<dbReference type="SMART" id="SM00324">
    <property type="entry name" value="RhoGAP"/>
    <property type="match status" value="1"/>
</dbReference>
<feature type="compositionally biased region" description="Low complexity" evidence="1">
    <location>
        <begin position="142"/>
        <end position="164"/>
    </location>
</feature>
<feature type="region of interest" description="Disordered" evidence="1">
    <location>
        <begin position="176"/>
        <end position="204"/>
    </location>
</feature>
<evidence type="ECO:0000256" key="1">
    <source>
        <dbReference type="SAM" id="MobiDB-lite"/>
    </source>
</evidence>
<evidence type="ECO:0000313" key="6">
    <source>
        <dbReference type="Proteomes" id="UP001143981"/>
    </source>
</evidence>
<dbReference type="PROSITE" id="PS50238">
    <property type="entry name" value="RHOGAP"/>
    <property type="match status" value="1"/>
</dbReference>
<dbReference type="InterPro" id="IPR000198">
    <property type="entry name" value="RhoGAP_dom"/>
</dbReference>
<sequence>MDSDAPAPAPAPAEWLELFDPQTGRVVYANIVTGQCSWTRPASQIAARDPAGEWWELADDDSGVPYYYNTTTGATEWDPPPGATVVPFHALLVSSVGKRLSLAVSNRGSVAFTSDMPDPLAHKASRASLRSADGRVSRKGSLARPAPYASAPAEPSHPPAASCARLSPISDAHARLESGARDSCPSPDRRRRRTSAQQRHSQSETALETLKEALAANSCAESGCANADAEAEADEARDYFDEAHMGAMPLARPTCYDVPASAAVDTFRRSEQGPRIHSGVPSTIGRMSALDTRPGSSVMLHSHRNRSMPSIRADSRIYGMRAFASTQFAAQKRGFLRRKVPLDEMVSYTSEPLARPLMNLPRELTRDAAKCFSVMQRFMGNTDPALHDDRFDDVLWLANRGIAAPLLRDEAYCQLAKQVTGNPSAAAATRGWALMGALLYAFPPSPLLVPHLDAFAHAAPTLPLRRFLCLQLARARRAAARSAAMTAAELRLVLAVPARPLVFGAALEEIMADPGLVGATGVPTILEHLTTQIVRLGGDRTEGLFRVPADADAVTMARLRLEAGCLDTPRDGDPNIPASLLKEWLRDLAEPLVPEALYDVCVAAPSNATAVLSRMPPESLRVLKFLLAFLAELLRPDVQVHTKMDASNLALIFGPTLLRNPASDLRDAFATSSAEQRFVLTLLESVSQSS</sequence>
<feature type="domain" description="Rho-GAP" evidence="3">
    <location>
        <begin position="505"/>
        <end position="690"/>
    </location>
</feature>
<dbReference type="OrthoDB" id="437889at2759"/>
<dbReference type="GO" id="GO:0005856">
    <property type="term" value="C:cytoskeleton"/>
    <property type="evidence" value="ECO:0007669"/>
    <property type="project" value="InterPro"/>
</dbReference>
<gene>
    <name evidence="5" type="ORF">LPJ61_002295</name>
</gene>
<dbReference type="SUPFAM" id="SSF48350">
    <property type="entry name" value="GTPase activation domain, GAP"/>
    <property type="match status" value="1"/>
</dbReference>
<dbReference type="AlphaFoldDB" id="A0A9W7YED1"/>
<dbReference type="Gene3D" id="2.20.70.10">
    <property type="match status" value="2"/>
</dbReference>
<dbReference type="Gene3D" id="1.10.555.10">
    <property type="entry name" value="Rho GTPase activation protein"/>
    <property type="match status" value="1"/>
</dbReference>
<dbReference type="InterPro" id="IPR001202">
    <property type="entry name" value="WW_dom"/>
</dbReference>
<dbReference type="InterPro" id="IPR038185">
    <property type="entry name" value="MyTH4_dom_sf"/>
</dbReference>
<name>A0A9W7YED1_9FUNG</name>
<evidence type="ECO:0000259" key="2">
    <source>
        <dbReference type="PROSITE" id="PS50020"/>
    </source>
</evidence>
<dbReference type="GO" id="GO:0005096">
    <property type="term" value="F:GTPase activator activity"/>
    <property type="evidence" value="ECO:0007669"/>
    <property type="project" value="TreeGrafter"/>
</dbReference>
<dbReference type="SMART" id="SM00139">
    <property type="entry name" value="MyTH4"/>
    <property type="match status" value="1"/>
</dbReference>
<feature type="compositionally biased region" description="Low complexity" evidence="1">
    <location>
        <begin position="195"/>
        <end position="204"/>
    </location>
</feature>
<feature type="domain" description="WW" evidence="2">
    <location>
        <begin position="9"/>
        <end position="43"/>
    </location>
</feature>
<evidence type="ECO:0008006" key="7">
    <source>
        <dbReference type="Google" id="ProtNLM"/>
    </source>
</evidence>
<keyword evidence="6" id="KW-1185">Reference proteome</keyword>
<dbReference type="Gene3D" id="1.25.40.530">
    <property type="entry name" value="MyTH4 domain"/>
    <property type="match status" value="1"/>
</dbReference>
<dbReference type="SUPFAM" id="SSF51045">
    <property type="entry name" value="WW domain"/>
    <property type="match status" value="2"/>
</dbReference>
<dbReference type="CDD" id="cd00201">
    <property type="entry name" value="WW"/>
    <property type="match status" value="1"/>
</dbReference>
<dbReference type="Proteomes" id="UP001143981">
    <property type="component" value="Unassembled WGS sequence"/>
</dbReference>
<dbReference type="PANTHER" id="PTHR45876:SF8">
    <property type="entry name" value="FI04035P"/>
    <property type="match status" value="1"/>
</dbReference>
<reference evidence="5" key="1">
    <citation type="submission" date="2022-07" db="EMBL/GenBank/DDBJ databases">
        <title>Phylogenomic reconstructions and comparative analyses of Kickxellomycotina fungi.</title>
        <authorList>
            <person name="Reynolds N.K."/>
            <person name="Stajich J.E."/>
            <person name="Barry K."/>
            <person name="Grigoriev I.V."/>
            <person name="Crous P."/>
            <person name="Smith M.E."/>
        </authorList>
    </citation>
    <scope>NUCLEOTIDE SEQUENCE</scope>
    <source>
        <strain evidence="5">BCRC 34381</strain>
    </source>
</reference>
<dbReference type="GO" id="GO:0007165">
    <property type="term" value="P:signal transduction"/>
    <property type="evidence" value="ECO:0007669"/>
    <property type="project" value="InterPro"/>
</dbReference>
<feature type="domain" description="WW" evidence="2">
    <location>
        <begin position="49"/>
        <end position="82"/>
    </location>
</feature>
<protein>
    <recommendedName>
        <fullName evidence="7">RhoGAP-domain-containing protein</fullName>
    </recommendedName>
</protein>
<accession>A0A9W7YED1</accession>
<evidence type="ECO:0000259" key="3">
    <source>
        <dbReference type="PROSITE" id="PS50238"/>
    </source>
</evidence>
<comment type="caution">
    <text evidence="5">The sequence shown here is derived from an EMBL/GenBank/DDBJ whole genome shotgun (WGS) entry which is preliminary data.</text>
</comment>
<dbReference type="Pfam" id="PF00397">
    <property type="entry name" value="WW"/>
    <property type="match status" value="1"/>
</dbReference>
<proteinExistence type="predicted"/>
<dbReference type="InterPro" id="IPR008936">
    <property type="entry name" value="Rho_GTPase_activation_prot"/>
</dbReference>
<organism evidence="5 6">
    <name type="scientific">Coemansia biformis</name>
    <dbReference type="NCBI Taxonomy" id="1286918"/>
    <lineage>
        <taxon>Eukaryota</taxon>
        <taxon>Fungi</taxon>
        <taxon>Fungi incertae sedis</taxon>
        <taxon>Zoopagomycota</taxon>
        <taxon>Kickxellomycotina</taxon>
        <taxon>Kickxellomycetes</taxon>
        <taxon>Kickxellales</taxon>
        <taxon>Kickxellaceae</taxon>
        <taxon>Coemansia</taxon>
    </lineage>
</organism>
<dbReference type="GO" id="GO:0005737">
    <property type="term" value="C:cytoplasm"/>
    <property type="evidence" value="ECO:0007669"/>
    <property type="project" value="TreeGrafter"/>
</dbReference>
<dbReference type="InterPro" id="IPR036020">
    <property type="entry name" value="WW_dom_sf"/>
</dbReference>
<evidence type="ECO:0000259" key="4">
    <source>
        <dbReference type="PROSITE" id="PS51016"/>
    </source>
</evidence>
<feature type="domain" description="MyTH4" evidence="4">
    <location>
        <begin position="348"/>
        <end position="494"/>
    </location>
</feature>
<dbReference type="SMART" id="SM00456">
    <property type="entry name" value="WW"/>
    <property type="match status" value="2"/>
</dbReference>
<dbReference type="Pfam" id="PF00620">
    <property type="entry name" value="RhoGAP"/>
    <property type="match status" value="1"/>
</dbReference>
<dbReference type="PANTHER" id="PTHR45876">
    <property type="entry name" value="FI04035P"/>
    <property type="match status" value="1"/>
</dbReference>